<sequence length="57" mass="6419">MSSLSTGLGCVTLSFLVSLYYNTILAWVLWYFLNSFQDPLPWSSCPPDLNRTGLGSW</sequence>
<dbReference type="EMBL" id="JASSZA010000002">
    <property type="protein sequence ID" value="KAK2117483.1"/>
    <property type="molecule type" value="Genomic_DNA"/>
</dbReference>
<keyword evidence="8" id="KW-1185">Reference proteome</keyword>
<dbReference type="PANTHER" id="PTHR11616">
    <property type="entry name" value="SODIUM/CHLORIDE DEPENDENT TRANSPORTER"/>
    <property type="match status" value="1"/>
</dbReference>
<evidence type="ECO:0000313" key="7">
    <source>
        <dbReference type="EMBL" id="KAK2117483.1"/>
    </source>
</evidence>
<evidence type="ECO:0000256" key="1">
    <source>
        <dbReference type="ARBA" id="ARBA00004141"/>
    </source>
</evidence>
<accession>A0ABQ9W773</accession>
<dbReference type="SUPFAM" id="SSF161070">
    <property type="entry name" value="SNF-like"/>
    <property type="match status" value="1"/>
</dbReference>
<keyword evidence="2" id="KW-0813">Transport</keyword>
<evidence type="ECO:0000256" key="4">
    <source>
        <dbReference type="ARBA" id="ARBA00022989"/>
    </source>
</evidence>
<reference evidence="7 8" key="1">
    <citation type="submission" date="2023-05" db="EMBL/GenBank/DDBJ databases">
        <title>B98-5 Cell Line De Novo Hybrid Assembly: An Optical Mapping Approach.</title>
        <authorList>
            <person name="Kananen K."/>
            <person name="Auerbach J.A."/>
            <person name="Kautto E."/>
            <person name="Blachly J.S."/>
        </authorList>
    </citation>
    <scope>NUCLEOTIDE SEQUENCE [LARGE SCALE GENOMIC DNA]</scope>
    <source>
        <strain evidence="7">B95-8</strain>
        <tissue evidence="7">Cell line</tissue>
    </source>
</reference>
<keyword evidence="5 6" id="KW-0472">Membrane</keyword>
<dbReference type="PROSITE" id="PS00754">
    <property type="entry name" value="NA_NEUROTRAN_SYMP_2"/>
    <property type="match status" value="1"/>
</dbReference>
<gene>
    <name evidence="7" type="ORF">P7K49_004369</name>
</gene>
<protein>
    <submittedName>
        <fullName evidence="7">Uncharacterized protein</fullName>
    </submittedName>
</protein>
<evidence type="ECO:0000256" key="2">
    <source>
        <dbReference type="ARBA" id="ARBA00022448"/>
    </source>
</evidence>
<evidence type="ECO:0000256" key="5">
    <source>
        <dbReference type="ARBA" id="ARBA00023136"/>
    </source>
</evidence>
<dbReference type="Pfam" id="PF00209">
    <property type="entry name" value="SNF"/>
    <property type="match status" value="1"/>
</dbReference>
<evidence type="ECO:0000313" key="8">
    <source>
        <dbReference type="Proteomes" id="UP001266305"/>
    </source>
</evidence>
<keyword evidence="4 6" id="KW-1133">Transmembrane helix</keyword>
<dbReference type="PANTHER" id="PTHR11616:SF109">
    <property type="entry name" value="INACTIVE SODIUM-DEPENDENT NEUTRAL AMINO ACID TRANSPORTER B(0)AT3"/>
    <property type="match status" value="1"/>
</dbReference>
<comment type="subcellular location">
    <subcellularLocation>
        <location evidence="1">Membrane</location>
        <topology evidence="1">Multi-pass membrane protein</topology>
    </subcellularLocation>
</comment>
<evidence type="ECO:0000256" key="3">
    <source>
        <dbReference type="ARBA" id="ARBA00022692"/>
    </source>
</evidence>
<feature type="transmembrane region" description="Helical" evidence="6">
    <location>
        <begin position="7"/>
        <end position="33"/>
    </location>
</feature>
<dbReference type="Proteomes" id="UP001266305">
    <property type="component" value="Unassembled WGS sequence"/>
</dbReference>
<comment type="caution">
    <text evidence="7">The sequence shown here is derived from an EMBL/GenBank/DDBJ whole genome shotgun (WGS) entry which is preliminary data.</text>
</comment>
<name>A0ABQ9W773_SAGOE</name>
<organism evidence="7 8">
    <name type="scientific">Saguinus oedipus</name>
    <name type="common">Cotton-top tamarin</name>
    <name type="synonym">Oedipomidas oedipus</name>
    <dbReference type="NCBI Taxonomy" id="9490"/>
    <lineage>
        <taxon>Eukaryota</taxon>
        <taxon>Metazoa</taxon>
        <taxon>Chordata</taxon>
        <taxon>Craniata</taxon>
        <taxon>Vertebrata</taxon>
        <taxon>Euteleostomi</taxon>
        <taxon>Mammalia</taxon>
        <taxon>Eutheria</taxon>
        <taxon>Euarchontoglires</taxon>
        <taxon>Primates</taxon>
        <taxon>Haplorrhini</taxon>
        <taxon>Platyrrhini</taxon>
        <taxon>Cebidae</taxon>
        <taxon>Callitrichinae</taxon>
        <taxon>Saguinus</taxon>
    </lineage>
</organism>
<dbReference type="InterPro" id="IPR037272">
    <property type="entry name" value="SNS_sf"/>
</dbReference>
<evidence type="ECO:0000256" key="6">
    <source>
        <dbReference type="SAM" id="Phobius"/>
    </source>
</evidence>
<dbReference type="InterPro" id="IPR000175">
    <property type="entry name" value="Na/ntran_symport"/>
</dbReference>
<proteinExistence type="predicted"/>
<keyword evidence="3 6" id="KW-0812">Transmembrane</keyword>